<dbReference type="PANTHER" id="PTHR42903">
    <property type="entry name" value="INNER MEMBRANE PROTEIN YCCF"/>
    <property type="match status" value="1"/>
</dbReference>
<accession>F4D1P3</accession>
<dbReference type="Pfam" id="PF03733">
    <property type="entry name" value="YccF"/>
    <property type="match status" value="2"/>
</dbReference>
<evidence type="ECO:0000256" key="1">
    <source>
        <dbReference type="SAM" id="Phobius"/>
    </source>
</evidence>
<feature type="transmembrane region" description="Helical" evidence="1">
    <location>
        <begin position="47"/>
        <end position="67"/>
    </location>
</feature>
<protein>
    <recommendedName>
        <fullName evidence="2">Inner membrane component domain-containing protein</fullName>
    </recommendedName>
</protein>
<gene>
    <name evidence="3" type="ordered locus">Psed_5829</name>
</gene>
<feature type="transmembrane region" description="Helical" evidence="1">
    <location>
        <begin position="105"/>
        <end position="126"/>
    </location>
</feature>
<dbReference type="EMBL" id="CP002593">
    <property type="protein sequence ID" value="AEA27953.1"/>
    <property type="molecule type" value="Genomic_DNA"/>
</dbReference>
<dbReference type="eggNOG" id="COG3304">
    <property type="taxonomic scope" value="Bacteria"/>
</dbReference>
<dbReference type="AlphaFoldDB" id="F4D1P3"/>
<feature type="domain" description="Inner membrane component" evidence="2">
    <location>
        <begin position="21"/>
        <end position="71"/>
    </location>
</feature>
<dbReference type="STRING" id="675635.Psed_5829"/>
<reference evidence="3 4" key="1">
    <citation type="journal article" date="2011" name="J. Bacteriol.">
        <title>Genome sequence of the 1,4-dioxane-degrading Pseudonocardia dioxanivorans strain CB1190.</title>
        <authorList>
            <person name="Sales C.M."/>
            <person name="Mahendra S."/>
            <person name="Grostern A."/>
            <person name="Parales R.E."/>
            <person name="Goodwin L.A."/>
            <person name="Woyke T."/>
            <person name="Nolan M."/>
            <person name="Lapidus A."/>
            <person name="Chertkov O."/>
            <person name="Ovchinnikova G."/>
            <person name="Sczyrba A."/>
            <person name="Alvarez-Cohen L."/>
        </authorList>
    </citation>
    <scope>NUCLEOTIDE SEQUENCE [LARGE SCALE GENOMIC DNA]</scope>
    <source>
        <strain evidence="4">ATCC 55486 / DSM 44775 / JCM 13855 / CB1190</strain>
    </source>
</reference>
<feature type="transmembrane region" description="Helical" evidence="1">
    <location>
        <begin position="79"/>
        <end position="99"/>
    </location>
</feature>
<evidence type="ECO:0000259" key="2">
    <source>
        <dbReference type="Pfam" id="PF03733"/>
    </source>
</evidence>
<dbReference type="KEGG" id="pdx:Psed_5829"/>
<keyword evidence="4" id="KW-1185">Reference proteome</keyword>
<dbReference type="PANTHER" id="PTHR42903:SF1">
    <property type="entry name" value="INNER MEMBRANE PROTEIN YCCF"/>
    <property type="match status" value="1"/>
</dbReference>
<feature type="transmembrane region" description="Helical" evidence="1">
    <location>
        <begin position="21"/>
        <end position="41"/>
    </location>
</feature>
<keyword evidence="1" id="KW-0472">Membrane</keyword>
<evidence type="ECO:0000313" key="4">
    <source>
        <dbReference type="Proteomes" id="UP000007809"/>
    </source>
</evidence>
<dbReference type="Proteomes" id="UP000007809">
    <property type="component" value="Chromosome"/>
</dbReference>
<dbReference type="InterPro" id="IPR005185">
    <property type="entry name" value="YccF"/>
</dbReference>
<proteinExistence type="predicted"/>
<dbReference type="HOGENOM" id="CLU_120384_2_0_11"/>
<evidence type="ECO:0000313" key="3">
    <source>
        <dbReference type="EMBL" id="AEA27953.1"/>
    </source>
</evidence>
<dbReference type="GO" id="GO:0005886">
    <property type="term" value="C:plasma membrane"/>
    <property type="evidence" value="ECO:0007669"/>
    <property type="project" value="TreeGrafter"/>
</dbReference>
<dbReference type="NCBIfam" id="NF008740">
    <property type="entry name" value="PRK11770.1-2"/>
    <property type="match status" value="1"/>
</dbReference>
<keyword evidence="1" id="KW-0812">Transmembrane</keyword>
<feature type="domain" description="Inner membrane component" evidence="2">
    <location>
        <begin position="85"/>
        <end position="135"/>
    </location>
</feature>
<keyword evidence="1" id="KW-1133">Transmembrane helix</keyword>
<sequence length="157" mass="17138">MTPARAHWVVPEEGDGVMRTVLNVIWLVLCGVWLAIGYAIAGVICCLLIITIPFGIASFRIANYALWPFGRDLVRRPDAGAPSVVGNVIWFIFAGWWLALGHLGTAIALAITIIGIPLAWANIKLIPVSLVPLGRMIVERPELAYPGYRPAQPAPRY</sequence>
<dbReference type="InterPro" id="IPR052937">
    <property type="entry name" value="Inner_membrane_protein"/>
</dbReference>
<name>F4D1P3_PSEUX</name>
<organism evidence="3 4">
    <name type="scientific">Pseudonocardia dioxanivorans (strain ATCC 55486 / DSM 44775 / JCM 13855 / CB1190)</name>
    <dbReference type="NCBI Taxonomy" id="675635"/>
    <lineage>
        <taxon>Bacteria</taxon>
        <taxon>Bacillati</taxon>
        <taxon>Actinomycetota</taxon>
        <taxon>Actinomycetes</taxon>
        <taxon>Pseudonocardiales</taxon>
        <taxon>Pseudonocardiaceae</taxon>
        <taxon>Pseudonocardia</taxon>
    </lineage>
</organism>